<dbReference type="InterPro" id="IPR013766">
    <property type="entry name" value="Thioredoxin_domain"/>
</dbReference>
<accession>A0A096DLZ9</accession>
<feature type="site" description="Contributes to redox potential value" evidence="7">
    <location>
        <position position="31"/>
    </location>
</feature>
<dbReference type="NCBIfam" id="NF047697">
    <property type="entry name" value="ThioredTrxAClost"/>
    <property type="match status" value="1"/>
</dbReference>
<dbReference type="RefSeq" id="WP_035163555.1">
    <property type="nucleotide sequence ID" value="NZ_AZTB01000031.1"/>
</dbReference>
<dbReference type="PIRSF" id="PIRSF000077">
    <property type="entry name" value="Thioredoxin"/>
    <property type="match status" value="1"/>
</dbReference>
<feature type="site" description="Deprotonates C-terminal active site Cys" evidence="7">
    <location>
        <position position="23"/>
    </location>
</feature>
<dbReference type="Pfam" id="PF00085">
    <property type="entry name" value="Thioredoxin"/>
    <property type="match status" value="1"/>
</dbReference>
<gene>
    <name evidence="10" type="ORF">Y919_07080</name>
</gene>
<dbReference type="EMBL" id="AZTB01000031">
    <property type="protein sequence ID" value="KGG80306.1"/>
    <property type="molecule type" value="Genomic_DNA"/>
</dbReference>
<keyword evidence="4 8" id="KW-1015">Disulfide bond</keyword>
<organism evidence="10 11">
    <name type="scientific">Caloranaerobacter azorensis H53214</name>
    <dbReference type="NCBI Taxonomy" id="1156417"/>
    <lineage>
        <taxon>Bacteria</taxon>
        <taxon>Bacillati</taxon>
        <taxon>Bacillota</taxon>
        <taxon>Tissierellia</taxon>
        <taxon>Tissierellales</taxon>
        <taxon>Thermohalobacteraceae</taxon>
        <taxon>Caloranaerobacter</taxon>
    </lineage>
</organism>
<evidence type="ECO:0000313" key="10">
    <source>
        <dbReference type="EMBL" id="KGG80306.1"/>
    </source>
</evidence>
<dbReference type="InterPro" id="IPR005746">
    <property type="entry name" value="Thioredoxin"/>
</dbReference>
<keyword evidence="2" id="KW-0813">Transport</keyword>
<evidence type="ECO:0000256" key="2">
    <source>
        <dbReference type="ARBA" id="ARBA00022448"/>
    </source>
</evidence>
<keyword evidence="5 8" id="KW-0676">Redox-active center</keyword>
<proteinExistence type="inferred from homology"/>
<dbReference type="PANTHER" id="PTHR45663">
    <property type="entry name" value="GEO12009P1"/>
    <property type="match status" value="1"/>
</dbReference>
<dbReference type="Gene3D" id="3.40.30.10">
    <property type="entry name" value="Glutaredoxin"/>
    <property type="match status" value="1"/>
</dbReference>
<feature type="disulfide bond" description="Redox-active" evidence="8">
    <location>
        <begin position="29"/>
        <end position="32"/>
    </location>
</feature>
<dbReference type="InterPro" id="IPR036249">
    <property type="entry name" value="Thioredoxin-like_sf"/>
</dbReference>
<name>A0A096DLZ9_9FIRM</name>
<comment type="similarity">
    <text evidence="1 6">Belongs to the thioredoxin family.</text>
</comment>
<dbReference type="PROSITE" id="PS51352">
    <property type="entry name" value="THIOREDOXIN_2"/>
    <property type="match status" value="1"/>
</dbReference>
<protein>
    <recommendedName>
        <fullName evidence="6">Thioredoxin</fullName>
    </recommendedName>
</protein>
<evidence type="ECO:0000256" key="3">
    <source>
        <dbReference type="ARBA" id="ARBA00022982"/>
    </source>
</evidence>
<reference evidence="10 11" key="1">
    <citation type="submission" date="2013-12" db="EMBL/GenBank/DDBJ databases">
        <title>Draft genome sequence of Caloranaerobacter sp. H53214.</title>
        <authorList>
            <person name="Jiang L.J."/>
            <person name="Shao Z.Z."/>
            <person name="Long M.N."/>
        </authorList>
    </citation>
    <scope>NUCLEOTIDE SEQUENCE [LARGE SCALE GENOMIC DNA]</scope>
    <source>
        <strain evidence="10 11">H53214</strain>
    </source>
</reference>
<dbReference type="STRING" id="1156417.Y919_07080"/>
<evidence type="ECO:0000256" key="5">
    <source>
        <dbReference type="ARBA" id="ARBA00023284"/>
    </source>
</evidence>
<comment type="caution">
    <text evidence="10">The sequence shown here is derived from an EMBL/GenBank/DDBJ whole genome shotgun (WGS) entry which is preliminary data.</text>
</comment>
<evidence type="ECO:0000256" key="7">
    <source>
        <dbReference type="PIRSR" id="PIRSR000077-1"/>
    </source>
</evidence>
<dbReference type="Proteomes" id="UP000029622">
    <property type="component" value="Unassembled WGS sequence"/>
</dbReference>
<dbReference type="CDD" id="cd02947">
    <property type="entry name" value="TRX_family"/>
    <property type="match status" value="1"/>
</dbReference>
<evidence type="ECO:0000256" key="8">
    <source>
        <dbReference type="PIRSR" id="PIRSR000077-4"/>
    </source>
</evidence>
<evidence type="ECO:0000256" key="6">
    <source>
        <dbReference type="PIRNR" id="PIRNR000077"/>
    </source>
</evidence>
<feature type="domain" description="Thioredoxin" evidence="9">
    <location>
        <begin position="1"/>
        <end position="105"/>
    </location>
</feature>
<dbReference type="AlphaFoldDB" id="A0A096DLZ9"/>
<feature type="site" description="Contributes to redox potential value" evidence="7">
    <location>
        <position position="30"/>
    </location>
</feature>
<dbReference type="SUPFAM" id="SSF52833">
    <property type="entry name" value="Thioredoxin-like"/>
    <property type="match status" value="1"/>
</dbReference>
<feature type="active site" description="Nucleophile" evidence="7">
    <location>
        <position position="32"/>
    </location>
</feature>
<dbReference type="GO" id="GO:0015035">
    <property type="term" value="F:protein-disulfide reductase activity"/>
    <property type="evidence" value="ECO:0007669"/>
    <property type="project" value="InterPro"/>
</dbReference>
<evidence type="ECO:0000313" key="11">
    <source>
        <dbReference type="Proteomes" id="UP000029622"/>
    </source>
</evidence>
<keyword evidence="3" id="KW-0249">Electron transport</keyword>
<dbReference type="GO" id="GO:0005737">
    <property type="term" value="C:cytoplasm"/>
    <property type="evidence" value="ECO:0007669"/>
    <property type="project" value="TreeGrafter"/>
</dbReference>
<sequence length="105" mass="11953">MLEVNKETFEAEVLNAEGYVLVDFWGKSCEPCKALLPHVEKLAEKYGDKMKFCKLDTSSARRLAIKQRVLGLPTIAIYKDGEKIDELTKEDATPANIEEMIKKYI</sequence>
<evidence type="ECO:0000256" key="4">
    <source>
        <dbReference type="ARBA" id="ARBA00023157"/>
    </source>
</evidence>
<dbReference type="PANTHER" id="PTHR45663:SF11">
    <property type="entry name" value="GEO12009P1"/>
    <property type="match status" value="1"/>
</dbReference>
<evidence type="ECO:0000256" key="1">
    <source>
        <dbReference type="ARBA" id="ARBA00008987"/>
    </source>
</evidence>
<feature type="active site" description="Nucleophile" evidence="7">
    <location>
        <position position="29"/>
    </location>
</feature>
<evidence type="ECO:0000259" key="9">
    <source>
        <dbReference type="PROSITE" id="PS51352"/>
    </source>
</evidence>